<protein>
    <recommendedName>
        <fullName evidence="3">Phytanoyl-CoA dioxygenase family protein</fullName>
    </recommendedName>
</protein>
<gene>
    <name evidence="1" type="ORF">GC098_19200</name>
</gene>
<evidence type="ECO:0000313" key="1">
    <source>
        <dbReference type="EMBL" id="NOU73523.1"/>
    </source>
</evidence>
<dbReference type="RefSeq" id="WP_171644943.1">
    <property type="nucleotide sequence ID" value="NZ_WHOA01000127.1"/>
</dbReference>
<evidence type="ECO:0008006" key="3">
    <source>
        <dbReference type="Google" id="ProtNLM"/>
    </source>
</evidence>
<dbReference type="Proteomes" id="UP000616779">
    <property type="component" value="Unassembled WGS sequence"/>
</dbReference>
<dbReference type="PANTHER" id="PTHR20883">
    <property type="entry name" value="PHYTANOYL-COA DIOXYGENASE DOMAIN CONTAINING 1"/>
    <property type="match status" value="1"/>
</dbReference>
<organism evidence="1 2">
    <name type="scientific">Paenibacillus phytorum</name>
    <dbReference type="NCBI Taxonomy" id="2654977"/>
    <lineage>
        <taxon>Bacteria</taxon>
        <taxon>Bacillati</taxon>
        <taxon>Bacillota</taxon>
        <taxon>Bacilli</taxon>
        <taxon>Bacillales</taxon>
        <taxon>Paenibacillaceae</taxon>
        <taxon>Paenibacillus</taxon>
    </lineage>
</organism>
<dbReference type="Gene3D" id="2.60.120.620">
    <property type="entry name" value="q2cbj1_9rhob like domain"/>
    <property type="match status" value="1"/>
</dbReference>
<name>A0ABX1Y0I2_9BACL</name>
<keyword evidence="2" id="KW-1185">Reference proteome</keyword>
<proteinExistence type="predicted"/>
<dbReference type="EMBL" id="WHOA01000127">
    <property type="protein sequence ID" value="NOU73523.1"/>
    <property type="molecule type" value="Genomic_DNA"/>
</dbReference>
<sequence length="282" mass="32155">MPNANGIPTQDDVKFFKENGYWLSPKIIDDERLSRLRERMERVYRNEFETGTPPEAIWSYEKGHPKTLRKTDMASYADLTIRALAYDPVIGEIAAALTETDTIRFWADQLLHKPEQSGGHASSVGWHQDYTYWKCFQNPETLLTAWVAYDDVDEENGCMMMVPGSNQWGLLNGSDFYEQNLDNQKNGMNVPEGQVFRTMPIVMKAGQVSFHHSLTIHGSGPNISDRVRRSSALHLMTGETRFRYDERHQYLSTKQFIASGGKDGDIVQGDMYPVIYKKGVTA</sequence>
<accession>A0ABX1Y0I2</accession>
<dbReference type="SUPFAM" id="SSF51197">
    <property type="entry name" value="Clavaminate synthase-like"/>
    <property type="match status" value="1"/>
</dbReference>
<dbReference type="InterPro" id="IPR008775">
    <property type="entry name" value="Phytyl_CoA_dOase-like"/>
</dbReference>
<evidence type="ECO:0000313" key="2">
    <source>
        <dbReference type="Proteomes" id="UP000616779"/>
    </source>
</evidence>
<dbReference type="Pfam" id="PF05721">
    <property type="entry name" value="PhyH"/>
    <property type="match status" value="1"/>
</dbReference>
<comment type="caution">
    <text evidence="1">The sequence shown here is derived from an EMBL/GenBank/DDBJ whole genome shotgun (WGS) entry which is preliminary data.</text>
</comment>
<reference evidence="1 2" key="1">
    <citation type="submission" date="2019-10" db="EMBL/GenBank/DDBJ databases">
        <title>Description of Paenibacillus terrestris sp. nov.</title>
        <authorList>
            <person name="Carlier A."/>
            <person name="Qi S."/>
        </authorList>
    </citation>
    <scope>NUCLEOTIDE SEQUENCE [LARGE SCALE GENOMIC DNA]</scope>
    <source>
        <strain evidence="1 2">LMG 31458</strain>
    </source>
</reference>
<dbReference type="PANTHER" id="PTHR20883:SF48">
    <property type="entry name" value="ECTOINE DIOXYGENASE"/>
    <property type="match status" value="1"/>
</dbReference>